<dbReference type="InterPro" id="IPR058060">
    <property type="entry name" value="HYC_CC_PP"/>
</dbReference>
<dbReference type="Proteomes" id="UP000251889">
    <property type="component" value="Unassembled WGS sequence"/>
</dbReference>
<evidence type="ECO:0000313" key="1">
    <source>
        <dbReference type="EMBL" id="RAW02064.1"/>
    </source>
</evidence>
<protein>
    <submittedName>
        <fullName evidence="1">Uncharacterized protein</fullName>
    </submittedName>
</protein>
<reference evidence="1 2" key="1">
    <citation type="submission" date="2018-06" db="EMBL/GenBank/DDBJ databases">
        <title>Chryseolinea flavus sp. nov., a member of the phylum Bacteroidetes isolated from soil.</title>
        <authorList>
            <person name="Li Y."/>
            <person name="Wang J."/>
        </authorList>
    </citation>
    <scope>NUCLEOTIDE SEQUENCE [LARGE SCALE GENOMIC DNA]</scope>
    <source>
        <strain evidence="1 2">SDU1-6</strain>
    </source>
</reference>
<keyword evidence="2" id="KW-1185">Reference proteome</keyword>
<accession>A0A364Y7F1</accession>
<dbReference type="EMBL" id="QMFY01000002">
    <property type="protein sequence ID" value="RAW02064.1"/>
    <property type="molecule type" value="Genomic_DNA"/>
</dbReference>
<proteinExistence type="predicted"/>
<dbReference type="AlphaFoldDB" id="A0A364Y7F1"/>
<sequence>MGEVQNVALFGKADGCLKEKALPKCHKHMKPACCEDEVVYHEGTDFKASIDHIHIAAPVPMDLALPVILIAEVIPASPVARTYFYNYDPPLRSCDLTVEHQLFLI</sequence>
<organism evidence="1 2">
    <name type="scientific">Pseudochryseolinea flava</name>
    <dbReference type="NCBI Taxonomy" id="2059302"/>
    <lineage>
        <taxon>Bacteria</taxon>
        <taxon>Pseudomonadati</taxon>
        <taxon>Bacteroidota</taxon>
        <taxon>Cytophagia</taxon>
        <taxon>Cytophagales</taxon>
        <taxon>Fulvivirgaceae</taxon>
        <taxon>Pseudochryseolinea</taxon>
    </lineage>
</organism>
<gene>
    <name evidence="1" type="ORF">DQQ10_05795</name>
</gene>
<comment type="caution">
    <text evidence="1">The sequence shown here is derived from an EMBL/GenBank/DDBJ whole genome shotgun (WGS) entry which is preliminary data.</text>
</comment>
<dbReference type="NCBIfam" id="NF047658">
    <property type="entry name" value="HYC_CC_PP"/>
    <property type="match status" value="1"/>
</dbReference>
<name>A0A364Y7F1_9BACT</name>
<evidence type="ECO:0000313" key="2">
    <source>
        <dbReference type="Proteomes" id="UP000251889"/>
    </source>
</evidence>